<dbReference type="RefSeq" id="WP_149108841.1">
    <property type="nucleotide sequence ID" value="NZ_CP042425.1"/>
</dbReference>
<dbReference type="InterPro" id="IPR024775">
    <property type="entry name" value="DinB-like"/>
</dbReference>
<dbReference type="KEGG" id="lrs:PX52LOC_00772"/>
<dbReference type="GO" id="GO:0016787">
    <property type="term" value="F:hydrolase activity"/>
    <property type="evidence" value="ECO:0007669"/>
    <property type="project" value="UniProtKB-KW"/>
</dbReference>
<keyword evidence="2" id="KW-0378">Hydrolase</keyword>
<dbReference type="InterPro" id="IPR034660">
    <property type="entry name" value="DinB/YfiT-like"/>
</dbReference>
<feature type="domain" description="DinB-like" evidence="1">
    <location>
        <begin position="31"/>
        <end position="164"/>
    </location>
</feature>
<gene>
    <name evidence="2" type="ORF">PX52LOC_00772</name>
</gene>
<reference evidence="3" key="1">
    <citation type="submission" date="2019-08" db="EMBL/GenBank/DDBJ databases">
        <title>Limnoglobus roseus gen. nov., sp. nov., a novel freshwater planctomycete with a giant genome from the family Gemmataceae.</title>
        <authorList>
            <person name="Kulichevskaya I.S."/>
            <person name="Naumoff D.G."/>
            <person name="Miroshnikov K."/>
            <person name="Ivanova A."/>
            <person name="Philippov D.A."/>
            <person name="Hakobyan A."/>
            <person name="Rijpstra I.C."/>
            <person name="Sinninghe Damste J.S."/>
            <person name="Liesack W."/>
            <person name="Dedysh S.N."/>
        </authorList>
    </citation>
    <scope>NUCLEOTIDE SEQUENCE [LARGE SCALE GENOMIC DNA]</scope>
    <source>
        <strain evidence="3">PX52</strain>
    </source>
</reference>
<evidence type="ECO:0000313" key="3">
    <source>
        <dbReference type="Proteomes" id="UP000324974"/>
    </source>
</evidence>
<dbReference type="NCBIfam" id="NF009807">
    <property type="entry name" value="PRK13291.1"/>
    <property type="match status" value="1"/>
</dbReference>
<dbReference type="Pfam" id="PF12867">
    <property type="entry name" value="DinB_2"/>
    <property type="match status" value="1"/>
</dbReference>
<organism evidence="2 3">
    <name type="scientific">Limnoglobus roseus</name>
    <dbReference type="NCBI Taxonomy" id="2598579"/>
    <lineage>
        <taxon>Bacteria</taxon>
        <taxon>Pseudomonadati</taxon>
        <taxon>Planctomycetota</taxon>
        <taxon>Planctomycetia</taxon>
        <taxon>Gemmatales</taxon>
        <taxon>Gemmataceae</taxon>
        <taxon>Limnoglobus</taxon>
    </lineage>
</organism>
<protein>
    <submittedName>
        <fullName evidence="2">Metal-dependent hydrolase</fullName>
    </submittedName>
</protein>
<evidence type="ECO:0000313" key="2">
    <source>
        <dbReference type="EMBL" id="QEL13912.1"/>
    </source>
</evidence>
<name>A0A5C1A7T5_9BACT</name>
<dbReference type="OrthoDB" id="9793216at2"/>
<dbReference type="Proteomes" id="UP000324974">
    <property type="component" value="Chromosome"/>
</dbReference>
<dbReference type="SUPFAM" id="SSF109854">
    <property type="entry name" value="DinB/YfiT-like putative metalloenzymes"/>
    <property type="match status" value="1"/>
</dbReference>
<dbReference type="AlphaFoldDB" id="A0A5C1A7T5"/>
<keyword evidence="3" id="KW-1185">Reference proteome</keyword>
<sequence>MPPPNNPAGEYRANTTPTAAERLIAIEAIAELPRELRAAVSSLGEADLDTVYKKWTIRQIVHHIADSHVNLFIRFKLALTGDTPRINPYNETAFAELADARELPVEVSLQLLDATHARLTHLLQSVPEAAFARGYFHPEHGRVISLNETVGNYAWHGRHHTGQILWLRQHRLGK</sequence>
<accession>A0A5C1A7T5</accession>
<dbReference type="EMBL" id="CP042425">
    <property type="protein sequence ID" value="QEL13912.1"/>
    <property type="molecule type" value="Genomic_DNA"/>
</dbReference>
<proteinExistence type="predicted"/>
<dbReference type="Gene3D" id="1.20.120.450">
    <property type="entry name" value="dinb family like domain"/>
    <property type="match status" value="1"/>
</dbReference>
<evidence type="ECO:0000259" key="1">
    <source>
        <dbReference type="Pfam" id="PF12867"/>
    </source>
</evidence>